<proteinExistence type="predicted"/>
<organism evidence="1 2">
    <name type="scientific">Caenorhabditis japonica</name>
    <dbReference type="NCBI Taxonomy" id="281687"/>
    <lineage>
        <taxon>Eukaryota</taxon>
        <taxon>Metazoa</taxon>
        <taxon>Ecdysozoa</taxon>
        <taxon>Nematoda</taxon>
        <taxon>Chromadorea</taxon>
        <taxon>Rhabditida</taxon>
        <taxon>Rhabditina</taxon>
        <taxon>Rhabditomorpha</taxon>
        <taxon>Rhabditoidea</taxon>
        <taxon>Rhabditidae</taxon>
        <taxon>Peloderinae</taxon>
        <taxon>Caenorhabditis</taxon>
    </lineage>
</organism>
<accession>A0A8R1IRT7</accession>
<evidence type="ECO:0000313" key="1">
    <source>
        <dbReference type="EnsemblMetazoa" id="CJA42190.1"/>
    </source>
</evidence>
<reference evidence="2" key="1">
    <citation type="submission" date="2010-08" db="EMBL/GenBank/DDBJ databases">
        <authorList>
            <consortium name="Caenorhabditis japonica Sequencing Consortium"/>
            <person name="Wilson R.K."/>
        </authorList>
    </citation>
    <scope>NUCLEOTIDE SEQUENCE [LARGE SCALE GENOMIC DNA]</scope>
    <source>
        <strain evidence="2">DF5081</strain>
    </source>
</reference>
<protein>
    <submittedName>
        <fullName evidence="1">Uncharacterized protein</fullName>
    </submittedName>
</protein>
<dbReference type="EnsemblMetazoa" id="CJA42190.1">
    <property type="protein sequence ID" value="CJA42190.1"/>
    <property type="gene ID" value="WBGene00218038"/>
</dbReference>
<evidence type="ECO:0000313" key="2">
    <source>
        <dbReference type="Proteomes" id="UP000005237"/>
    </source>
</evidence>
<keyword evidence="2" id="KW-1185">Reference proteome</keyword>
<reference evidence="1" key="2">
    <citation type="submission" date="2022-06" db="UniProtKB">
        <authorList>
            <consortium name="EnsemblMetazoa"/>
        </authorList>
    </citation>
    <scope>IDENTIFICATION</scope>
    <source>
        <strain evidence="1">DF5081</strain>
    </source>
</reference>
<dbReference type="AlphaFoldDB" id="A0A8R1IRT7"/>
<name>A0A8R1IRT7_CAEJA</name>
<sequence>MNFDNEYHAETVRLALYFRKHCIEVFEEWWRSELPPEQGFCPSCNSFSTEIVVYHESTDEMCRKNYSILNKDPTGGLMFRFFDPTLFYSKRLCSQCSNVLRNFFQHRYCMVREIGKADVMTKYAMMHMIMRILRDAVEEIADTKELRNILNNLEQYLKSYLKSVYNDEKSEIISRYFDAVEEIFEHFKRELTGLRREFHDRKYYNGFVTE</sequence>
<dbReference type="Proteomes" id="UP000005237">
    <property type="component" value="Unassembled WGS sequence"/>
</dbReference>